<keyword evidence="2 6" id="KW-0812">Transmembrane</keyword>
<keyword evidence="4 6" id="KW-0472">Membrane</keyword>
<protein>
    <submittedName>
        <fullName evidence="8">467_t:CDS:1</fullName>
    </submittedName>
</protein>
<evidence type="ECO:0000256" key="7">
    <source>
        <dbReference type="SAM" id="SignalP"/>
    </source>
</evidence>
<feature type="transmembrane region" description="Helical" evidence="6">
    <location>
        <begin position="360"/>
        <end position="382"/>
    </location>
</feature>
<dbReference type="GO" id="GO:0016020">
    <property type="term" value="C:membrane"/>
    <property type="evidence" value="ECO:0007669"/>
    <property type="project" value="UniProtKB-SubCell"/>
</dbReference>
<feature type="transmembrane region" description="Helical" evidence="6">
    <location>
        <begin position="458"/>
        <end position="477"/>
    </location>
</feature>
<dbReference type="GO" id="GO:0015095">
    <property type="term" value="F:magnesium ion transmembrane transporter activity"/>
    <property type="evidence" value="ECO:0007669"/>
    <property type="project" value="InterPro"/>
</dbReference>
<evidence type="ECO:0000313" key="8">
    <source>
        <dbReference type="EMBL" id="CAG8615633.1"/>
    </source>
</evidence>
<feature type="transmembrane region" description="Helical" evidence="6">
    <location>
        <begin position="394"/>
        <end position="411"/>
    </location>
</feature>
<dbReference type="OrthoDB" id="6428174at2759"/>
<feature type="transmembrane region" description="Helical" evidence="6">
    <location>
        <begin position="432"/>
        <end position="452"/>
    </location>
</feature>
<evidence type="ECO:0000256" key="5">
    <source>
        <dbReference type="SAM" id="MobiDB-lite"/>
    </source>
</evidence>
<gene>
    <name evidence="8" type="ORF">PBRASI_LOCUS8417</name>
</gene>
<feature type="region of interest" description="Disordered" evidence="5">
    <location>
        <begin position="156"/>
        <end position="181"/>
    </location>
</feature>
<evidence type="ECO:0000256" key="1">
    <source>
        <dbReference type="ARBA" id="ARBA00004141"/>
    </source>
</evidence>
<feature type="transmembrane region" description="Helical" evidence="6">
    <location>
        <begin position="264"/>
        <end position="285"/>
    </location>
</feature>
<keyword evidence="9" id="KW-1185">Reference proteome</keyword>
<dbReference type="PANTHER" id="PTHR12570:SF85">
    <property type="entry name" value="DUF803 DOMAIN MEMBRANE PROTEIN (AFU_ORTHOLOGUE AFUA_1G15880)"/>
    <property type="match status" value="1"/>
</dbReference>
<name>A0A9N9CXK0_9GLOM</name>
<dbReference type="AlphaFoldDB" id="A0A9N9CXK0"/>
<proteinExistence type="predicted"/>
<feature type="transmembrane region" description="Helical" evidence="6">
    <location>
        <begin position="194"/>
        <end position="214"/>
    </location>
</feature>
<dbReference type="InterPro" id="IPR008521">
    <property type="entry name" value="Mg_trans_NIPA"/>
</dbReference>
<dbReference type="PANTHER" id="PTHR12570">
    <property type="match status" value="1"/>
</dbReference>
<dbReference type="EMBL" id="CAJVPI010001499">
    <property type="protein sequence ID" value="CAG8615633.1"/>
    <property type="molecule type" value="Genomic_DNA"/>
</dbReference>
<evidence type="ECO:0000256" key="2">
    <source>
        <dbReference type="ARBA" id="ARBA00022692"/>
    </source>
</evidence>
<organism evidence="8 9">
    <name type="scientific">Paraglomus brasilianum</name>
    <dbReference type="NCBI Taxonomy" id="144538"/>
    <lineage>
        <taxon>Eukaryota</taxon>
        <taxon>Fungi</taxon>
        <taxon>Fungi incertae sedis</taxon>
        <taxon>Mucoromycota</taxon>
        <taxon>Glomeromycotina</taxon>
        <taxon>Glomeromycetes</taxon>
        <taxon>Paraglomerales</taxon>
        <taxon>Paraglomeraceae</taxon>
        <taxon>Paraglomus</taxon>
    </lineage>
</organism>
<feature type="chain" id="PRO_5040129828" evidence="7">
    <location>
        <begin position="22"/>
        <end position="543"/>
    </location>
</feature>
<dbReference type="Proteomes" id="UP000789739">
    <property type="component" value="Unassembled WGS sequence"/>
</dbReference>
<feature type="transmembrane region" description="Helical" evidence="6">
    <location>
        <begin position="332"/>
        <end position="351"/>
    </location>
</feature>
<keyword evidence="7" id="KW-0732">Signal</keyword>
<dbReference type="Pfam" id="PF05653">
    <property type="entry name" value="Mg_trans_NIPA"/>
    <property type="match status" value="1"/>
</dbReference>
<comment type="subcellular location">
    <subcellularLocation>
        <location evidence="1">Membrane</location>
        <topology evidence="1">Multi-pass membrane protein</topology>
    </subcellularLocation>
</comment>
<feature type="signal peptide" evidence="7">
    <location>
        <begin position="1"/>
        <end position="21"/>
    </location>
</feature>
<dbReference type="InterPro" id="IPR037185">
    <property type="entry name" value="EmrE-like"/>
</dbReference>
<feature type="transmembrane region" description="Helical" evidence="6">
    <location>
        <begin position="292"/>
        <end position="312"/>
    </location>
</feature>
<comment type="caution">
    <text evidence="8">The sequence shown here is derived from an EMBL/GenBank/DDBJ whole genome shotgun (WGS) entry which is preliminary data.</text>
</comment>
<accession>A0A9N9CXK0</accession>
<dbReference type="SUPFAM" id="SSF103481">
    <property type="entry name" value="Multidrug resistance efflux transporter EmrE"/>
    <property type="match status" value="1"/>
</dbReference>
<evidence type="ECO:0000313" key="9">
    <source>
        <dbReference type="Proteomes" id="UP000789739"/>
    </source>
</evidence>
<sequence length="543" mass="59018">MTKLACLLVYVALAIVPVTYATNSDSKTIKIDIAPEYFESSVTPCSLFTLSCKSVCGGQLSFSSCDIAQGSNHASLDCTCGLVRWKSYAAAQIFQPKTIQVSKLEDDKFCDMFKAECRKTSTGVVVANGCRPSESGVPNKLDTTCISVTDSEFDRHEDEINGKLNPDPNQTPTKTTPPKPQITTVENHMVEDRYIGLALAIFSSLAIGTSFIITKKGLIDANSKHGFAGDDHSYLRNPIWWMGMLTMVSGELLNFAAYSFAPAILVTPLGALSVLIGAILASIFLNEKLGRIGTVGCGLCLIGSVIIILHAPRDRQIRTVDEILVYALRPGFLVYCVLVVAFTIFMITTVVPKYGKKNPLVYLSICSLVGSITVMACKAFGIALKLTFAGNNQLTHPSTYVFIIIATLCIITQMNYFNKALDQFSTNLVNPIYYVLFTTSTIGASAILFQGFNTSRAVHVITLFCGFLTIFSGVYLLNTARSKCSTYEDRLPMSRNGNGMLPLSSDGNTSLAMRREATLLHAFGEENIGLTELNDSLSDSDED</sequence>
<evidence type="ECO:0000256" key="6">
    <source>
        <dbReference type="SAM" id="Phobius"/>
    </source>
</evidence>
<reference evidence="8" key="1">
    <citation type="submission" date="2021-06" db="EMBL/GenBank/DDBJ databases">
        <authorList>
            <person name="Kallberg Y."/>
            <person name="Tangrot J."/>
            <person name="Rosling A."/>
        </authorList>
    </citation>
    <scope>NUCLEOTIDE SEQUENCE</scope>
    <source>
        <strain evidence="8">BR232B</strain>
    </source>
</reference>
<feature type="compositionally biased region" description="Low complexity" evidence="5">
    <location>
        <begin position="165"/>
        <end position="174"/>
    </location>
</feature>
<keyword evidence="3 6" id="KW-1133">Transmembrane helix</keyword>
<evidence type="ECO:0000256" key="3">
    <source>
        <dbReference type="ARBA" id="ARBA00022989"/>
    </source>
</evidence>
<evidence type="ECO:0000256" key="4">
    <source>
        <dbReference type="ARBA" id="ARBA00023136"/>
    </source>
</evidence>